<organism evidence="4 5">
    <name type="scientific">Andalucia godoyi</name>
    <name type="common">Flagellate</name>
    <dbReference type="NCBI Taxonomy" id="505711"/>
    <lineage>
        <taxon>Eukaryota</taxon>
        <taxon>Discoba</taxon>
        <taxon>Jakobida</taxon>
        <taxon>Andalucina</taxon>
        <taxon>Andaluciidae</taxon>
        <taxon>Andalucia</taxon>
    </lineage>
</organism>
<dbReference type="InterPro" id="IPR027417">
    <property type="entry name" value="P-loop_NTPase"/>
</dbReference>
<dbReference type="GO" id="GO:0016301">
    <property type="term" value="F:kinase activity"/>
    <property type="evidence" value="ECO:0007669"/>
    <property type="project" value="InterPro"/>
</dbReference>
<dbReference type="EMBL" id="VRVR01000006">
    <property type="protein sequence ID" value="KAF0852984.1"/>
    <property type="molecule type" value="Genomic_DNA"/>
</dbReference>
<dbReference type="Proteomes" id="UP000799049">
    <property type="component" value="Unassembled WGS sequence"/>
</dbReference>
<dbReference type="Gene3D" id="3.40.50.300">
    <property type="entry name" value="P-loop containing nucleotide triphosphate hydrolases"/>
    <property type="match status" value="1"/>
</dbReference>
<keyword evidence="5" id="KW-1185">Reference proteome</keyword>
<accession>A0A8K0AI44</accession>
<dbReference type="AlphaFoldDB" id="A0A8K0AI44"/>
<evidence type="ECO:0000256" key="1">
    <source>
        <dbReference type="ARBA" id="ARBA00022741"/>
    </source>
</evidence>
<evidence type="ECO:0000313" key="5">
    <source>
        <dbReference type="Proteomes" id="UP000799049"/>
    </source>
</evidence>
<gene>
    <name evidence="4" type="ORF">ANDGO_04773</name>
</gene>
<sequence length="367" mass="41079">MFRGCVPSLLFRSVIVNSGISPGSSGAPFSVRAQSLATRGRPFGSCRVLPHIKYPVPYLLQSAVSFAMSLIPSRSLTTAEMHAAEIPHPTSISKDLFTPQYADARLTVDYTYHSVYTRDRQLLQDDIITKTLSSPPMSCSPNRNNEDETVSVAAAQSTEEVPHCVSSPWIIFTAGVMGSGKSHVLRHLSCSKLFPLDSYVLLDPDHIKDKLPEMELFKRTDSMTAGHRTHRESGYIIELLTWEAMKQSRNIIVDGSLKDWEWHADHFQRIRKDFPLYKLGILHVEASEEDVIARVSKRAKCTGRGIPLSILRHSIDQVPQSVMRLRPLVDWYARILNSSAKRIVCLDEIGSYTPCQSSLSQIKDSPS</sequence>
<dbReference type="InterPro" id="IPR010488">
    <property type="entry name" value="Zeta_toxin_domain"/>
</dbReference>
<evidence type="ECO:0000259" key="3">
    <source>
        <dbReference type="Pfam" id="PF06414"/>
    </source>
</evidence>
<protein>
    <submittedName>
        <fullName evidence="4">Conserved mitochondrial P-loop NTPase superfamily member</fullName>
    </submittedName>
</protein>
<name>A0A8K0AI44_ANDGO</name>
<reference evidence="4" key="1">
    <citation type="submission" date="2019-09" db="EMBL/GenBank/DDBJ databases">
        <title>The Mitochondrial Proteome of the Jakobid, Andalucia godoyi, a Protist With the Most Gene-Rich and Bacteria-Like Mitochondrial Genome.</title>
        <authorList>
            <person name="Gray M.W."/>
            <person name="Burger G."/>
            <person name="Derelle R."/>
            <person name="Klimes V."/>
            <person name="Leger M."/>
            <person name="Sarrasin M."/>
            <person name="Vlcek C."/>
            <person name="Roger A.J."/>
            <person name="Elias M."/>
            <person name="Lang B.F."/>
        </authorList>
    </citation>
    <scope>NUCLEOTIDE SEQUENCE</scope>
    <source>
        <strain evidence="4">And28</strain>
    </source>
</reference>
<dbReference type="OrthoDB" id="430679at2759"/>
<feature type="domain" description="Zeta toxin" evidence="3">
    <location>
        <begin position="161"/>
        <end position="325"/>
    </location>
</feature>
<evidence type="ECO:0000313" key="4">
    <source>
        <dbReference type="EMBL" id="KAF0852984.1"/>
    </source>
</evidence>
<dbReference type="GO" id="GO:0005524">
    <property type="term" value="F:ATP binding"/>
    <property type="evidence" value="ECO:0007669"/>
    <property type="project" value="UniProtKB-KW"/>
</dbReference>
<dbReference type="Pfam" id="PF06414">
    <property type="entry name" value="Zeta_toxin"/>
    <property type="match status" value="1"/>
</dbReference>
<comment type="caution">
    <text evidence="4">The sequence shown here is derived from an EMBL/GenBank/DDBJ whole genome shotgun (WGS) entry which is preliminary data.</text>
</comment>
<dbReference type="SUPFAM" id="SSF52540">
    <property type="entry name" value="P-loop containing nucleoside triphosphate hydrolases"/>
    <property type="match status" value="1"/>
</dbReference>
<proteinExistence type="predicted"/>
<keyword evidence="2" id="KW-0067">ATP-binding</keyword>
<keyword evidence="1" id="KW-0547">Nucleotide-binding</keyword>
<evidence type="ECO:0000256" key="2">
    <source>
        <dbReference type="ARBA" id="ARBA00022840"/>
    </source>
</evidence>